<comment type="catalytic activity">
    <reaction evidence="8">
        <text>L-seryl-[protein] + ATP = O-phospho-L-seryl-[protein] + ADP + H(+)</text>
        <dbReference type="Rhea" id="RHEA:17989"/>
        <dbReference type="Rhea" id="RHEA-COMP:9863"/>
        <dbReference type="Rhea" id="RHEA-COMP:11604"/>
        <dbReference type="ChEBI" id="CHEBI:15378"/>
        <dbReference type="ChEBI" id="CHEBI:29999"/>
        <dbReference type="ChEBI" id="CHEBI:30616"/>
        <dbReference type="ChEBI" id="CHEBI:83421"/>
        <dbReference type="ChEBI" id="CHEBI:456216"/>
        <dbReference type="EC" id="2.7.11.1"/>
    </reaction>
</comment>
<dbReference type="PANTHER" id="PTHR24363">
    <property type="entry name" value="SERINE/THREONINE PROTEIN KINASE"/>
    <property type="match status" value="1"/>
</dbReference>
<evidence type="ECO:0000313" key="11">
    <source>
        <dbReference type="EMBL" id="TDV34882.1"/>
    </source>
</evidence>
<evidence type="ECO:0000313" key="12">
    <source>
        <dbReference type="Proteomes" id="UP000294927"/>
    </source>
</evidence>
<comment type="caution">
    <text evidence="11">The sequence shown here is derived from an EMBL/GenBank/DDBJ whole genome shotgun (WGS) entry which is preliminary data.</text>
</comment>
<evidence type="ECO:0000256" key="3">
    <source>
        <dbReference type="ARBA" id="ARBA00022679"/>
    </source>
</evidence>
<keyword evidence="3" id="KW-0808">Transferase</keyword>
<gene>
    <name evidence="11" type="ORF">CLV71_1371</name>
</gene>
<feature type="region of interest" description="Disordered" evidence="9">
    <location>
        <begin position="35"/>
        <end position="85"/>
    </location>
</feature>
<dbReference type="Pfam" id="PF16919">
    <property type="entry name" value="PknG_rubred"/>
    <property type="match status" value="1"/>
</dbReference>
<dbReference type="GO" id="GO:0005524">
    <property type="term" value="F:ATP binding"/>
    <property type="evidence" value="ECO:0007669"/>
    <property type="project" value="UniProtKB-KW"/>
</dbReference>
<name>A0A4R7UQT0_9PSEU</name>
<reference evidence="11 12" key="1">
    <citation type="submission" date="2019-03" db="EMBL/GenBank/DDBJ databases">
        <title>Genomic Encyclopedia of Archaeal and Bacterial Type Strains, Phase II (KMG-II): from individual species to whole genera.</title>
        <authorList>
            <person name="Goeker M."/>
        </authorList>
    </citation>
    <scope>NUCLEOTIDE SEQUENCE [LARGE SCALE GENOMIC DNA]</scope>
    <source>
        <strain evidence="11 12">DSM 45499</strain>
    </source>
</reference>
<keyword evidence="4" id="KW-0547">Nucleotide-binding</keyword>
<dbReference type="FunFam" id="1.10.510.10:FF:000306">
    <property type="entry name" value="Serine/threonine protein kinase"/>
    <property type="match status" value="1"/>
</dbReference>
<evidence type="ECO:0000256" key="1">
    <source>
        <dbReference type="ARBA" id="ARBA00012513"/>
    </source>
</evidence>
<keyword evidence="6" id="KW-0067">ATP-binding</keyword>
<dbReference type="OrthoDB" id="137117at2"/>
<protein>
    <recommendedName>
        <fullName evidence="1">non-specific serine/threonine protein kinase</fullName>
        <ecNumber evidence="1">2.7.11.1</ecNumber>
    </recommendedName>
</protein>
<dbReference type="Gene3D" id="1.10.510.10">
    <property type="entry name" value="Transferase(Phosphotransferase) domain 1"/>
    <property type="match status" value="1"/>
</dbReference>
<dbReference type="AlphaFoldDB" id="A0A4R7UQT0"/>
<evidence type="ECO:0000259" key="10">
    <source>
        <dbReference type="PROSITE" id="PS50011"/>
    </source>
</evidence>
<evidence type="ECO:0000256" key="2">
    <source>
        <dbReference type="ARBA" id="ARBA00022527"/>
    </source>
</evidence>
<feature type="compositionally biased region" description="Polar residues" evidence="9">
    <location>
        <begin position="131"/>
        <end position="140"/>
    </location>
</feature>
<dbReference type="InterPro" id="IPR031634">
    <property type="entry name" value="PknG_rubred"/>
</dbReference>
<evidence type="ECO:0000256" key="9">
    <source>
        <dbReference type="SAM" id="MobiDB-lite"/>
    </source>
</evidence>
<feature type="domain" description="Protein kinase" evidence="10">
    <location>
        <begin position="249"/>
        <end position="503"/>
    </location>
</feature>
<dbReference type="RefSeq" id="WP_133909453.1">
    <property type="nucleotide sequence ID" value="NZ_SOCP01000037.1"/>
</dbReference>
<dbReference type="InterPro" id="IPR011009">
    <property type="entry name" value="Kinase-like_dom_sf"/>
</dbReference>
<keyword evidence="5 11" id="KW-0418">Kinase</keyword>
<dbReference type="InterPro" id="IPR000719">
    <property type="entry name" value="Prot_kinase_dom"/>
</dbReference>
<evidence type="ECO:0000256" key="4">
    <source>
        <dbReference type="ARBA" id="ARBA00022741"/>
    </source>
</evidence>
<accession>A0A4R7UQT0</accession>
<organism evidence="11 12">
    <name type="scientific">Actinophytocola oryzae</name>
    <dbReference type="NCBI Taxonomy" id="502181"/>
    <lineage>
        <taxon>Bacteria</taxon>
        <taxon>Bacillati</taxon>
        <taxon>Actinomycetota</taxon>
        <taxon>Actinomycetes</taxon>
        <taxon>Pseudonocardiales</taxon>
        <taxon>Pseudonocardiaceae</taxon>
    </lineage>
</organism>
<evidence type="ECO:0000256" key="6">
    <source>
        <dbReference type="ARBA" id="ARBA00022840"/>
    </source>
</evidence>
<dbReference type="InterPro" id="IPR011990">
    <property type="entry name" value="TPR-like_helical_dom_sf"/>
</dbReference>
<proteinExistence type="predicted"/>
<keyword evidence="2" id="KW-0723">Serine/threonine-protein kinase</keyword>
<evidence type="ECO:0000256" key="8">
    <source>
        <dbReference type="ARBA" id="ARBA00048679"/>
    </source>
</evidence>
<dbReference type="Gene3D" id="3.30.200.20">
    <property type="entry name" value="Phosphorylase Kinase, domain 1"/>
    <property type="match status" value="1"/>
</dbReference>
<dbReference type="EMBL" id="SOCP01000037">
    <property type="protein sequence ID" value="TDV34882.1"/>
    <property type="molecule type" value="Genomic_DNA"/>
</dbReference>
<comment type="catalytic activity">
    <reaction evidence="7">
        <text>L-threonyl-[protein] + ATP = O-phospho-L-threonyl-[protein] + ADP + H(+)</text>
        <dbReference type="Rhea" id="RHEA:46608"/>
        <dbReference type="Rhea" id="RHEA-COMP:11060"/>
        <dbReference type="Rhea" id="RHEA-COMP:11605"/>
        <dbReference type="ChEBI" id="CHEBI:15378"/>
        <dbReference type="ChEBI" id="CHEBI:30013"/>
        <dbReference type="ChEBI" id="CHEBI:30616"/>
        <dbReference type="ChEBI" id="CHEBI:61977"/>
        <dbReference type="ChEBI" id="CHEBI:456216"/>
        <dbReference type="EC" id="2.7.11.1"/>
    </reaction>
</comment>
<dbReference type="SUPFAM" id="SSF56112">
    <property type="entry name" value="Protein kinase-like (PK-like)"/>
    <property type="match status" value="1"/>
</dbReference>
<dbReference type="Pfam" id="PF00069">
    <property type="entry name" value="Pkinase"/>
    <property type="match status" value="1"/>
</dbReference>
<dbReference type="EC" id="2.7.11.1" evidence="1"/>
<dbReference type="FunFam" id="3.30.200.20:FF:000205">
    <property type="entry name" value="Serine/threonine protein kinase"/>
    <property type="match status" value="1"/>
</dbReference>
<evidence type="ECO:0000256" key="7">
    <source>
        <dbReference type="ARBA" id="ARBA00047899"/>
    </source>
</evidence>
<sequence length="839" mass="89501">MNEGSPISECPRAGCDGTLDEDGFCDTCGLEAPAASSTAAPSSASALGSVSAGSARTTPIAAPPPPPPTPATVSLEGSSCPRPDCDGTLDEDGFCDTCGLEAPAGTKPAAPAPQPTSFGPTGGSGHAESDPVSTRTGSVRTGSVATGWTASTGAVTSSSRRGSARSTSRGLLGAGLVEVPRVPYRDPKSAVLADPKVPEEKRFCSNCGAKVGRGRDGKPGRTEGFCTSCRHHFSFSPKLSRGEVLHDQYEVLGCLAHGGLGWIYLALDRAVADRWVVLKGLLDTGDVDALAAAVAERRFLAEVEHPNIVKIHNFVQHPDKDTGTMVGYIVMEYVGGQSIKDMLKQIRAAQGPQACLPVDRAIAYTLEMLPPIGYLHSLNLLFCDFKPDNVVQTEEQLKLLDLGAVRHIDDEDSAVYGTIGYQAPEIASVGPSISSDLYTIGRTLAVTAFPFDFQRSYVDRLPNPAEEPLLARYDSLYRFLLRSTAGEPAARFNSAEEMKDQLTGVLREVLASDDLQPRPGPSAEFTPERRSFAVDTSVAPSLPALVHTLPVPRVDGTDPAAAFLATVTSTDPMELVDELRMAPLASVEVRLRIARAYLEAGDVASARRRLDELAKDALDLERLWLLDWYRGIAALAEDKPANASQHFDRVYSAVPGEAAPKLALAACAEASGEWVTADRYYRVVWVTDRTYVSAAFGLARALIATGNRNEAFDVLCSVPETSNHHTTARLAAADVRVRDVPAQGLTEDDLVAAGDLLAALELDVARRAHASERLYSAALAWLPHGGNTSRVVLGCPLTDADLRVALEGCYRTLARHANSTRERIALVDSANQIRPRTWV</sequence>
<dbReference type="CDD" id="cd14014">
    <property type="entry name" value="STKc_PknB_like"/>
    <property type="match status" value="1"/>
</dbReference>
<feature type="compositionally biased region" description="Low complexity" evidence="9">
    <location>
        <begin position="35"/>
        <end position="60"/>
    </location>
</feature>
<dbReference type="InterPro" id="IPR031636">
    <property type="entry name" value="PknG_TPR"/>
</dbReference>
<evidence type="ECO:0000256" key="5">
    <source>
        <dbReference type="ARBA" id="ARBA00022777"/>
    </source>
</evidence>
<feature type="compositionally biased region" description="Pro residues" evidence="9">
    <location>
        <begin position="61"/>
        <end position="70"/>
    </location>
</feature>
<dbReference type="PROSITE" id="PS50011">
    <property type="entry name" value="PROTEIN_KINASE_DOM"/>
    <property type="match status" value="1"/>
</dbReference>
<dbReference type="Pfam" id="PF16918">
    <property type="entry name" value="PknG_TPR"/>
    <property type="match status" value="1"/>
</dbReference>
<dbReference type="PANTHER" id="PTHR24363:SF0">
    <property type="entry name" value="SERINE_THREONINE KINASE LIKE DOMAIN CONTAINING 1"/>
    <property type="match status" value="1"/>
</dbReference>
<keyword evidence="12" id="KW-1185">Reference proteome</keyword>
<dbReference type="SMART" id="SM00220">
    <property type="entry name" value="S_TKc"/>
    <property type="match status" value="1"/>
</dbReference>
<dbReference type="Proteomes" id="UP000294927">
    <property type="component" value="Unassembled WGS sequence"/>
</dbReference>
<dbReference type="GO" id="GO:0004674">
    <property type="term" value="F:protein serine/threonine kinase activity"/>
    <property type="evidence" value="ECO:0007669"/>
    <property type="project" value="UniProtKB-KW"/>
</dbReference>
<dbReference type="SUPFAM" id="SSF48452">
    <property type="entry name" value="TPR-like"/>
    <property type="match status" value="1"/>
</dbReference>
<feature type="region of interest" description="Disordered" evidence="9">
    <location>
        <begin position="105"/>
        <end position="141"/>
    </location>
</feature>
<dbReference type="Gene3D" id="1.25.40.10">
    <property type="entry name" value="Tetratricopeptide repeat domain"/>
    <property type="match status" value="1"/>
</dbReference>